<evidence type="ECO:0000313" key="1">
    <source>
        <dbReference type="EMBL" id="MFL0194180.1"/>
    </source>
</evidence>
<comment type="caution">
    <text evidence="1">The sequence shown here is derived from an EMBL/GenBank/DDBJ whole genome shotgun (WGS) entry which is preliminary data.</text>
</comment>
<keyword evidence="2" id="KW-1185">Reference proteome</keyword>
<reference evidence="1 2" key="1">
    <citation type="submission" date="2024-11" db="EMBL/GenBank/DDBJ databases">
        <authorList>
            <person name="Heng Y.C."/>
            <person name="Lim A.C.H."/>
            <person name="Lee J.K.Y."/>
            <person name="Kittelmann S."/>
        </authorList>
    </citation>
    <scope>NUCLEOTIDE SEQUENCE [LARGE SCALE GENOMIC DNA]</scope>
    <source>
        <strain evidence="1 2">WILCCON 0269</strain>
    </source>
</reference>
<protein>
    <submittedName>
        <fullName evidence="1">Uncharacterized protein</fullName>
    </submittedName>
</protein>
<accession>A0ABW8SDZ9</accession>
<dbReference type="RefSeq" id="WP_406790295.1">
    <property type="nucleotide sequence ID" value="NZ_JBJHZX010000001.1"/>
</dbReference>
<proteinExistence type="predicted"/>
<dbReference type="Proteomes" id="UP001623660">
    <property type="component" value="Unassembled WGS sequence"/>
</dbReference>
<organism evidence="1 2">
    <name type="scientific">Candidatus Clostridium eludens</name>
    <dbReference type="NCBI Taxonomy" id="3381663"/>
    <lineage>
        <taxon>Bacteria</taxon>
        <taxon>Bacillati</taxon>
        <taxon>Bacillota</taxon>
        <taxon>Clostridia</taxon>
        <taxon>Eubacteriales</taxon>
        <taxon>Clostridiaceae</taxon>
        <taxon>Clostridium</taxon>
    </lineage>
</organism>
<name>A0ABW8SDZ9_9CLOT</name>
<dbReference type="EMBL" id="JBJHZX010000001">
    <property type="protein sequence ID" value="MFL0194180.1"/>
    <property type="molecule type" value="Genomic_DNA"/>
</dbReference>
<evidence type="ECO:0000313" key="2">
    <source>
        <dbReference type="Proteomes" id="UP001623660"/>
    </source>
</evidence>
<gene>
    <name evidence="1" type="ORF">ACJDU8_01040</name>
</gene>
<sequence>MNKKYEKAISKQEYYFEYIGDLVAIIQKSQPEHFGVSSLVINCFNYGVMIGKSLERKRRRMGKVKYNHR</sequence>